<protein>
    <submittedName>
        <fullName evidence="3 5">Allatotropin</fullName>
    </submittedName>
</protein>
<dbReference type="PROSITE" id="PS00018">
    <property type="entry name" value="EF_HAND_1"/>
    <property type="match status" value="1"/>
</dbReference>
<dbReference type="EMBL" id="GGMS01011615">
    <property type="protein sequence ID" value="MBY80818.1"/>
    <property type="molecule type" value="Transcribed_RNA"/>
</dbReference>
<feature type="signal peptide" evidence="1">
    <location>
        <begin position="1"/>
        <end position="25"/>
    </location>
</feature>
<reference evidence="3" key="1">
    <citation type="submission" date="2018-04" db="EMBL/GenBank/DDBJ databases">
        <title>Transcriptome assembly of Sipha flava.</title>
        <authorList>
            <person name="Scully E.D."/>
            <person name="Geib S.M."/>
            <person name="Palmer N.A."/>
            <person name="Koch K."/>
            <person name="Bradshaw J."/>
            <person name="Heng-Moss T."/>
            <person name="Sarath G."/>
        </authorList>
    </citation>
    <scope>NUCLEOTIDE SEQUENCE</scope>
</reference>
<dbReference type="InterPro" id="IPR002048">
    <property type="entry name" value="EF_hand_dom"/>
</dbReference>
<keyword evidence="4" id="KW-1185">Reference proteome</keyword>
<dbReference type="OrthoDB" id="6101901at2759"/>
<accession>A0A2S2QSX1</accession>
<name>A0A2S2QSX1_9HEMI</name>
<feature type="chain" id="PRO_5044579240" evidence="1">
    <location>
        <begin position="26"/>
        <end position="133"/>
    </location>
</feature>
<evidence type="ECO:0000313" key="5">
    <source>
        <dbReference type="RefSeq" id="XP_025416327.1"/>
    </source>
</evidence>
<reference evidence="5" key="2">
    <citation type="submission" date="2025-04" db="UniProtKB">
        <authorList>
            <consortium name="RefSeq"/>
        </authorList>
    </citation>
    <scope>IDENTIFICATION</scope>
    <source>
        <tissue evidence="5">Whole body</tissue>
    </source>
</reference>
<gene>
    <name evidence="3" type="primary">ALLT</name>
    <name evidence="5" type="synonym">LOC112687683</name>
    <name evidence="3" type="ORF">g.12655</name>
</gene>
<organism evidence="3">
    <name type="scientific">Sipha flava</name>
    <name type="common">yellow sugarcane aphid</name>
    <dbReference type="NCBI Taxonomy" id="143950"/>
    <lineage>
        <taxon>Eukaryota</taxon>
        <taxon>Metazoa</taxon>
        <taxon>Ecdysozoa</taxon>
        <taxon>Arthropoda</taxon>
        <taxon>Hexapoda</taxon>
        <taxon>Insecta</taxon>
        <taxon>Pterygota</taxon>
        <taxon>Neoptera</taxon>
        <taxon>Paraneoptera</taxon>
        <taxon>Hemiptera</taxon>
        <taxon>Sternorrhyncha</taxon>
        <taxon>Aphidomorpha</taxon>
        <taxon>Aphidoidea</taxon>
        <taxon>Aphididae</taxon>
        <taxon>Sipha</taxon>
    </lineage>
</organism>
<dbReference type="Proteomes" id="UP000694846">
    <property type="component" value="Unplaced"/>
</dbReference>
<sequence>MAVNNIMVRLLIIEITFLILAVVNSYPTFGDNEYKHKNRDKGRTIRGFKNMDLSTARGFGKRADHYVMNLMPSDLLVDNKDDSFNQNIPMEGSLEKILKNKYFAKNLIEKLIDVNHNGYISIEELLQPIDGES</sequence>
<proteinExistence type="predicted"/>
<evidence type="ECO:0000259" key="2">
    <source>
        <dbReference type="PROSITE" id="PS50222"/>
    </source>
</evidence>
<feature type="domain" description="EF-hand" evidence="2">
    <location>
        <begin position="110"/>
        <end position="133"/>
    </location>
</feature>
<evidence type="ECO:0000256" key="1">
    <source>
        <dbReference type="SAM" id="SignalP"/>
    </source>
</evidence>
<dbReference type="RefSeq" id="XP_025416327.1">
    <property type="nucleotide sequence ID" value="XM_025560542.1"/>
</dbReference>
<dbReference type="PROSITE" id="PS50222">
    <property type="entry name" value="EF_HAND_2"/>
    <property type="match status" value="1"/>
</dbReference>
<dbReference type="GO" id="GO:0005509">
    <property type="term" value="F:calcium ion binding"/>
    <property type="evidence" value="ECO:0007669"/>
    <property type="project" value="InterPro"/>
</dbReference>
<evidence type="ECO:0000313" key="4">
    <source>
        <dbReference type="Proteomes" id="UP000694846"/>
    </source>
</evidence>
<evidence type="ECO:0000313" key="3">
    <source>
        <dbReference type="EMBL" id="MBY80818.1"/>
    </source>
</evidence>
<keyword evidence="1" id="KW-0732">Signal</keyword>
<dbReference type="AlphaFoldDB" id="A0A2S2QSX1"/>
<dbReference type="InterPro" id="IPR018247">
    <property type="entry name" value="EF_Hand_1_Ca_BS"/>
</dbReference>